<name>A0A413MIC3_9BACE</name>
<feature type="signal peptide" evidence="2">
    <location>
        <begin position="1"/>
        <end position="27"/>
    </location>
</feature>
<protein>
    <recommendedName>
        <fullName evidence="5">DUF4878 domain-containing protein</fullName>
    </recommendedName>
</protein>
<accession>A0A413MIC3</accession>
<proteinExistence type="predicted"/>
<reference evidence="3 4" key="1">
    <citation type="submission" date="2018-08" db="EMBL/GenBank/DDBJ databases">
        <title>A genome reference for cultivated species of the human gut microbiota.</title>
        <authorList>
            <person name="Zou Y."/>
            <person name="Xue W."/>
            <person name="Luo G."/>
        </authorList>
    </citation>
    <scope>NUCLEOTIDE SEQUENCE [LARGE SCALE GENOMIC DNA]</scope>
    <source>
        <strain evidence="3 4">AM31-16AC</strain>
    </source>
</reference>
<keyword evidence="2" id="KW-0732">Signal</keyword>
<feature type="region of interest" description="Disordered" evidence="1">
    <location>
        <begin position="24"/>
        <end position="46"/>
    </location>
</feature>
<dbReference type="EMBL" id="QSJD01000006">
    <property type="protein sequence ID" value="RHD51126.1"/>
    <property type="molecule type" value="Genomic_DNA"/>
</dbReference>
<evidence type="ECO:0000256" key="1">
    <source>
        <dbReference type="SAM" id="MobiDB-lite"/>
    </source>
</evidence>
<dbReference type="PROSITE" id="PS51257">
    <property type="entry name" value="PROKAR_LIPOPROTEIN"/>
    <property type="match status" value="1"/>
</dbReference>
<dbReference type="AlphaFoldDB" id="A0A413MIC3"/>
<dbReference type="RefSeq" id="WP_122140837.1">
    <property type="nucleotide sequence ID" value="NZ_JADNGD010000022.1"/>
</dbReference>
<evidence type="ECO:0000256" key="2">
    <source>
        <dbReference type="SAM" id="SignalP"/>
    </source>
</evidence>
<sequence>MKTIKFLGLCLLSTLLVACGKSGSKSAASTNEVKTEDVTPKEESAVSLSETPLELADFAVECFRINEREKLLQYATDRCQKRLIEDIAIEEQMKNDRGLKKMRERLKSTTYTRSSVSDMGSSNKLVRYTSSPSKYNMKVLLEQKNGQWFIDQVGPDR</sequence>
<dbReference type="Proteomes" id="UP000284689">
    <property type="component" value="Unassembled WGS sequence"/>
</dbReference>
<evidence type="ECO:0000313" key="4">
    <source>
        <dbReference type="Proteomes" id="UP000284689"/>
    </source>
</evidence>
<gene>
    <name evidence="3" type="ORF">DW794_06045</name>
</gene>
<comment type="caution">
    <text evidence="3">The sequence shown here is derived from an EMBL/GenBank/DDBJ whole genome shotgun (WGS) entry which is preliminary data.</text>
</comment>
<evidence type="ECO:0008006" key="5">
    <source>
        <dbReference type="Google" id="ProtNLM"/>
    </source>
</evidence>
<feature type="compositionally biased region" description="Basic and acidic residues" evidence="1">
    <location>
        <begin position="33"/>
        <end position="44"/>
    </location>
</feature>
<feature type="chain" id="PRO_5030091389" description="DUF4878 domain-containing protein" evidence="2">
    <location>
        <begin position="28"/>
        <end position="157"/>
    </location>
</feature>
<evidence type="ECO:0000313" key="3">
    <source>
        <dbReference type="EMBL" id="RHD51126.1"/>
    </source>
</evidence>
<organism evidence="3 4">
    <name type="scientific">Bacteroides caccae</name>
    <dbReference type="NCBI Taxonomy" id="47678"/>
    <lineage>
        <taxon>Bacteria</taxon>
        <taxon>Pseudomonadati</taxon>
        <taxon>Bacteroidota</taxon>
        <taxon>Bacteroidia</taxon>
        <taxon>Bacteroidales</taxon>
        <taxon>Bacteroidaceae</taxon>
        <taxon>Bacteroides</taxon>
    </lineage>
</organism>